<dbReference type="CDD" id="cd10528">
    <property type="entry name" value="SET_SETD8"/>
    <property type="match status" value="1"/>
</dbReference>
<evidence type="ECO:0000259" key="13">
    <source>
        <dbReference type="PROSITE" id="PS50280"/>
    </source>
</evidence>
<comment type="catalytic activity">
    <reaction evidence="12">
        <text>L-lysyl(20)-[histone H4] + S-adenosyl-L-methionine = N(6)-methyl-L-lysyl(20)-[histone H4] + S-adenosyl-L-homocysteine + H(+)</text>
        <dbReference type="Rhea" id="RHEA:60344"/>
        <dbReference type="Rhea" id="RHEA-COMP:15554"/>
        <dbReference type="Rhea" id="RHEA-COMP:15555"/>
        <dbReference type="ChEBI" id="CHEBI:15378"/>
        <dbReference type="ChEBI" id="CHEBI:29969"/>
        <dbReference type="ChEBI" id="CHEBI:57856"/>
        <dbReference type="ChEBI" id="CHEBI:59789"/>
        <dbReference type="ChEBI" id="CHEBI:61929"/>
        <dbReference type="EC" id="2.1.1.361"/>
    </reaction>
</comment>
<keyword evidence="9" id="KW-0805">Transcription regulation</keyword>
<dbReference type="PROSITE" id="PS50280">
    <property type="entry name" value="SET"/>
    <property type="match status" value="1"/>
</dbReference>
<dbReference type="GO" id="GO:0043516">
    <property type="term" value="P:regulation of DNA damage response, signal transduction by p53 class mediator"/>
    <property type="evidence" value="ECO:0007669"/>
    <property type="project" value="TreeGrafter"/>
</dbReference>
<evidence type="ECO:0000313" key="14">
    <source>
        <dbReference type="EMBL" id="CAJ0579042.1"/>
    </source>
</evidence>
<feature type="non-terminal residue" evidence="14">
    <location>
        <position position="227"/>
    </location>
</feature>
<keyword evidence="8" id="KW-0156">Chromatin regulator</keyword>
<dbReference type="InterPro" id="IPR001214">
    <property type="entry name" value="SET_dom"/>
</dbReference>
<comment type="subcellular location">
    <subcellularLocation>
        <location evidence="2">Chromosome</location>
    </subcellularLocation>
    <subcellularLocation>
        <location evidence="1">Nucleus</location>
    </subcellularLocation>
</comment>
<dbReference type="PROSITE" id="PS51571">
    <property type="entry name" value="SAM_MT43_PR_SET"/>
    <property type="match status" value="1"/>
</dbReference>
<evidence type="ECO:0000256" key="6">
    <source>
        <dbReference type="ARBA" id="ARBA00022679"/>
    </source>
</evidence>
<dbReference type="PANTHER" id="PTHR46167:SF1">
    <property type="entry name" value="N-LYSINE METHYLTRANSFERASE KMT5A"/>
    <property type="match status" value="1"/>
</dbReference>
<dbReference type="GO" id="GO:0032259">
    <property type="term" value="P:methylation"/>
    <property type="evidence" value="ECO:0007669"/>
    <property type="project" value="UniProtKB-KW"/>
</dbReference>
<evidence type="ECO:0000256" key="12">
    <source>
        <dbReference type="ARBA" id="ARBA00047784"/>
    </source>
</evidence>
<evidence type="ECO:0000256" key="4">
    <source>
        <dbReference type="ARBA" id="ARBA00022454"/>
    </source>
</evidence>
<protein>
    <recommendedName>
        <fullName evidence="3">[histone H4]-lysine(20) N-methyltransferase</fullName>
        <ecNumber evidence="3">2.1.1.361</ecNumber>
    </recommendedName>
</protein>
<dbReference type="GO" id="GO:0140944">
    <property type="term" value="F:histone H4K20 monomethyltransferase activity"/>
    <property type="evidence" value="ECO:0007669"/>
    <property type="project" value="UniProtKB-EC"/>
</dbReference>
<dbReference type="AlphaFoldDB" id="A0AA36D398"/>
<name>A0AA36D398_9BILA</name>
<evidence type="ECO:0000256" key="11">
    <source>
        <dbReference type="ARBA" id="ARBA00023242"/>
    </source>
</evidence>
<dbReference type="SUPFAM" id="SSF82199">
    <property type="entry name" value="SET domain"/>
    <property type="match status" value="1"/>
</dbReference>
<dbReference type="EMBL" id="CATQJA010002655">
    <property type="protein sequence ID" value="CAJ0579042.1"/>
    <property type="molecule type" value="Genomic_DNA"/>
</dbReference>
<proteinExistence type="predicted"/>
<keyword evidence="10" id="KW-0804">Transcription</keyword>
<comment type="caution">
    <text evidence="14">The sequence shown here is derived from an EMBL/GenBank/DDBJ whole genome shotgun (WGS) entry which is preliminary data.</text>
</comment>
<evidence type="ECO:0000256" key="9">
    <source>
        <dbReference type="ARBA" id="ARBA00023015"/>
    </source>
</evidence>
<keyword evidence="11" id="KW-0539">Nucleus</keyword>
<organism evidence="14 15">
    <name type="scientific">Mesorhabditis spiculigera</name>
    <dbReference type="NCBI Taxonomy" id="96644"/>
    <lineage>
        <taxon>Eukaryota</taxon>
        <taxon>Metazoa</taxon>
        <taxon>Ecdysozoa</taxon>
        <taxon>Nematoda</taxon>
        <taxon>Chromadorea</taxon>
        <taxon>Rhabditida</taxon>
        <taxon>Rhabditina</taxon>
        <taxon>Rhabditomorpha</taxon>
        <taxon>Rhabditoidea</taxon>
        <taxon>Rhabditidae</taxon>
        <taxon>Mesorhabditinae</taxon>
        <taxon>Mesorhabditis</taxon>
    </lineage>
</organism>
<feature type="domain" description="SET" evidence="13">
    <location>
        <begin position="89"/>
        <end position="211"/>
    </location>
</feature>
<accession>A0AA36D398</accession>
<reference evidence="14" key="1">
    <citation type="submission" date="2023-06" db="EMBL/GenBank/DDBJ databases">
        <authorList>
            <person name="Delattre M."/>
        </authorList>
    </citation>
    <scope>NUCLEOTIDE SEQUENCE</scope>
    <source>
        <strain evidence="14">AF72</strain>
    </source>
</reference>
<dbReference type="InterPro" id="IPR051760">
    <property type="entry name" value="KMT5A"/>
</dbReference>
<dbReference type="Pfam" id="PF00856">
    <property type="entry name" value="SET"/>
    <property type="match status" value="1"/>
</dbReference>
<evidence type="ECO:0000256" key="7">
    <source>
        <dbReference type="ARBA" id="ARBA00022691"/>
    </source>
</evidence>
<dbReference type="InterPro" id="IPR046341">
    <property type="entry name" value="SET_dom_sf"/>
</dbReference>
<keyword evidence="4" id="KW-0158">Chromosome</keyword>
<keyword evidence="6" id="KW-0808">Transferase</keyword>
<dbReference type="InterPro" id="IPR016858">
    <property type="entry name" value="KMT5A-like"/>
</dbReference>
<gene>
    <name evidence="14" type="ORF">MSPICULIGERA_LOCUS17276</name>
</gene>
<dbReference type="InterPro" id="IPR047266">
    <property type="entry name" value="KMT5A-like_SET"/>
</dbReference>
<dbReference type="Gene3D" id="2.170.270.10">
    <property type="entry name" value="SET domain"/>
    <property type="match status" value="1"/>
</dbReference>
<evidence type="ECO:0000256" key="2">
    <source>
        <dbReference type="ARBA" id="ARBA00004286"/>
    </source>
</evidence>
<dbReference type="PANTHER" id="PTHR46167">
    <property type="entry name" value="N-LYSINE METHYLTRANSFERASE KMT5A"/>
    <property type="match status" value="1"/>
</dbReference>
<dbReference type="GO" id="GO:0005700">
    <property type="term" value="C:polytene chromosome"/>
    <property type="evidence" value="ECO:0007669"/>
    <property type="project" value="TreeGrafter"/>
</dbReference>
<dbReference type="GO" id="GO:0006357">
    <property type="term" value="P:regulation of transcription by RNA polymerase II"/>
    <property type="evidence" value="ECO:0007669"/>
    <property type="project" value="TreeGrafter"/>
</dbReference>
<evidence type="ECO:0000256" key="10">
    <source>
        <dbReference type="ARBA" id="ARBA00023163"/>
    </source>
</evidence>
<sequence>MLGPEIPRRKTRRLAAINAQRKNMILSAMNNNSPPPLHRRKRVLEDSNQNQKITNFFPTRKSSRKTGKQLEEEENRHLRDAIYSCCNEKLLDVYSCPIKGRGIRAGTSFKKNEFVVEYRGDMIDYQEAKEREKEYALNPMLGSYMYFFEYKNKKWCIDATGESKYKGRLINHSYLKPNLRTKVVEVGGRHHLILVAKRDIMEGEELLYDYGDRDPQNIAHSPWLVES</sequence>
<dbReference type="EC" id="2.1.1.361" evidence="3"/>
<keyword evidence="15" id="KW-1185">Reference proteome</keyword>
<evidence type="ECO:0000256" key="8">
    <source>
        <dbReference type="ARBA" id="ARBA00022853"/>
    </source>
</evidence>
<keyword evidence="7" id="KW-0949">S-adenosyl-L-methionine</keyword>
<evidence type="ECO:0000313" key="15">
    <source>
        <dbReference type="Proteomes" id="UP001177023"/>
    </source>
</evidence>
<evidence type="ECO:0000256" key="5">
    <source>
        <dbReference type="ARBA" id="ARBA00022603"/>
    </source>
</evidence>
<evidence type="ECO:0000256" key="3">
    <source>
        <dbReference type="ARBA" id="ARBA00012187"/>
    </source>
</evidence>
<keyword evidence="5" id="KW-0489">Methyltransferase</keyword>
<dbReference type="Proteomes" id="UP001177023">
    <property type="component" value="Unassembled WGS sequence"/>
</dbReference>
<dbReference type="SMART" id="SM00317">
    <property type="entry name" value="SET"/>
    <property type="match status" value="1"/>
</dbReference>
<evidence type="ECO:0000256" key="1">
    <source>
        <dbReference type="ARBA" id="ARBA00004123"/>
    </source>
</evidence>
<dbReference type="GO" id="GO:0005634">
    <property type="term" value="C:nucleus"/>
    <property type="evidence" value="ECO:0007669"/>
    <property type="project" value="UniProtKB-SubCell"/>
</dbReference>